<keyword evidence="2" id="KW-1185">Reference proteome</keyword>
<reference evidence="1" key="1">
    <citation type="submission" date="2020-08" db="EMBL/GenBank/DDBJ databases">
        <title>Multicomponent nature underlies the extraordinary mechanical properties of spider dragline silk.</title>
        <authorList>
            <person name="Kono N."/>
            <person name="Nakamura H."/>
            <person name="Mori M."/>
            <person name="Yoshida Y."/>
            <person name="Ohtoshi R."/>
            <person name="Malay A.D."/>
            <person name="Moran D.A.P."/>
            <person name="Tomita M."/>
            <person name="Numata K."/>
            <person name="Arakawa K."/>
        </authorList>
    </citation>
    <scope>NUCLEOTIDE SEQUENCE</scope>
</reference>
<dbReference type="Proteomes" id="UP000887013">
    <property type="component" value="Unassembled WGS sequence"/>
</dbReference>
<organism evidence="1 2">
    <name type="scientific">Nephila pilipes</name>
    <name type="common">Giant wood spider</name>
    <name type="synonym">Nephila maculata</name>
    <dbReference type="NCBI Taxonomy" id="299642"/>
    <lineage>
        <taxon>Eukaryota</taxon>
        <taxon>Metazoa</taxon>
        <taxon>Ecdysozoa</taxon>
        <taxon>Arthropoda</taxon>
        <taxon>Chelicerata</taxon>
        <taxon>Arachnida</taxon>
        <taxon>Araneae</taxon>
        <taxon>Araneomorphae</taxon>
        <taxon>Entelegynae</taxon>
        <taxon>Araneoidea</taxon>
        <taxon>Nephilidae</taxon>
        <taxon>Nephila</taxon>
    </lineage>
</organism>
<dbReference type="EMBL" id="BMAW01106157">
    <property type="protein sequence ID" value="GFT22771.1"/>
    <property type="molecule type" value="Genomic_DNA"/>
</dbReference>
<evidence type="ECO:0000313" key="2">
    <source>
        <dbReference type="Proteomes" id="UP000887013"/>
    </source>
</evidence>
<evidence type="ECO:0000313" key="1">
    <source>
        <dbReference type="EMBL" id="GFT22771.1"/>
    </source>
</evidence>
<proteinExistence type="predicted"/>
<protein>
    <submittedName>
        <fullName evidence="1">Uncharacterized protein</fullName>
    </submittedName>
</protein>
<comment type="caution">
    <text evidence="1">The sequence shown here is derived from an EMBL/GenBank/DDBJ whole genome shotgun (WGS) entry which is preliminary data.</text>
</comment>
<name>A0A8X6TLD7_NEPPI</name>
<dbReference type="AlphaFoldDB" id="A0A8X6TLD7"/>
<accession>A0A8X6TLD7</accession>
<gene>
    <name evidence="1" type="ORF">NPIL_274461</name>
</gene>
<sequence length="94" mass="10864">MFRKKFHFRSPSVTEELHTSYFRLLILVISQQNVPLACVTPLVYKILPVTWNGSGSRDILSPPTRARGTFYRPLSRTVFEIYGPCFRNGEILCK</sequence>